<dbReference type="OrthoDB" id="9788221at2"/>
<dbReference type="GO" id="GO:0016853">
    <property type="term" value="F:isomerase activity"/>
    <property type="evidence" value="ECO:0007669"/>
    <property type="project" value="UniProtKB-KW"/>
</dbReference>
<evidence type="ECO:0000313" key="5">
    <source>
        <dbReference type="Proteomes" id="UP000199488"/>
    </source>
</evidence>
<dbReference type="AlphaFoldDB" id="A0A1H2TA46"/>
<dbReference type="EMBL" id="FNNC01000002">
    <property type="protein sequence ID" value="SDW40720.1"/>
    <property type="molecule type" value="Genomic_DNA"/>
</dbReference>
<dbReference type="Proteomes" id="UP000199488">
    <property type="component" value="Unassembled WGS sequence"/>
</dbReference>
<dbReference type="GO" id="GO:0005737">
    <property type="term" value="C:cytoplasm"/>
    <property type="evidence" value="ECO:0007669"/>
    <property type="project" value="TreeGrafter"/>
</dbReference>
<dbReference type="PANTHER" id="PTHR13774:SF17">
    <property type="entry name" value="PHENAZINE BIOSYNTHESIS-LIKE DOMAIN-CONTAINING PROTEIN"/>
    <property type="match status" value="1"/>
</dbReference>
<accession>A0A1H2TA46</accession>
<proteinExistence type="inferred from homology"/>
<evidence type="ECO:0000256" key="2">
    <source>
        <dbReference type="ARBA" id="ARBA00023235"/>
    </source>
</evidence>
<reference evidence="4 5" key="1">
    <citation type="submission" date="2016-10" db="EMBL/GenBank/DDBJ databases">
        <authorList>
            <person name="de Groot N.N."/>
        </authorList>
    </citation>
    <scope>NUCLEOTIDE SEQUENCE [LARGE SCALE GENOMIC DNA]</scope>
    <source>
        <strain evidence="4 5">DSM 23126</strain>
    </source>
</reference>
<evidence type="ECO:0000313" key="4">
    <source>
        <dbReference type="EMBL" id="SDW40720.1"/>
    </source>
</evidence>
<dbReference type="RefSeq" id="WP_091612702.1">
    <property type="nucleotide sequence ID" value="NZ_FNNC01000002.1"/>
</dbReference>
<name>A0A1H2TA46_9BACI</name>
<dbReference type="Pfam" id="PF02567">
    <property type="entry name" value="PhzC-PhzF"/>
    <property type="match status" value="1"/>
</dbReference>
<organism evidence="4 5">
    <name type="scientific">Marinococcus luteus</name>
    <dbReference type="NCBI Taxonomy" id="1122204"/>
    <lineage>
        <taxon>Bacteria</taxon>
        <taxon>Bacillati</taxon>
        <taxon>Bacillota</taxon>
        <taxon>Bacilli</taxon>
        <taxon>Bacillales</taxon>
        <taxon>Bacillaceae</taxon>
        <taxon>Marinococcus</taxon>
    </lineage>
</organism>
<dbReference type="Gene3D" id="3.10.310.10">
    <property type="entry name" value="Diaminopimelate Epimerase, Chain A, domain 1"/>
    <property type="match status" value="2"/>
</dbReference>
<evidence type="ECO:0000256" key="3">
    <source>
        <dbReference type="PIRSR" id="PIRSR016184-1"/>
    </source>
</evidence>
<dbReference type="SUPFAM" id="SSF54506">
    <property type="entry name" value="Diaminopimelate epimerase-like"/>
    <property type="match status" value="1"/>
</dbReference>
<sequence length="263" mass="28887">MKIYTVDAFTSEAFYGNPAGVCLLEETDQKSEAWMQQTAAEMNLSETAFVVKKGEGEYEIRWFTPSAEVDLCGHATLASAHVLWEEEVPETQTITFQSASGPLAAFQKEGAIWLDFPSEPPEPAPLNEGLLQALGVEAPAVEQNRMDVIVEVDSEQTLRDLVPDMKALAEHTTRGCLVTSLSEEEGIDFVSRCFFPAIGVEEDPVTGSAHCALGPYWAKRMAKQSFTAKQVSEREGVVEVEMHRSRCHIGGQAITVMKGDWLA</sequence>
<dbReference type="InterPro" id="IPR003719">
    <property type="entry name" value="Phenazine_PhzF-like"/>
</dbReference>
<feature type="active site" evidence="3">
    <location>
        <position position="46"/>
    </location>
</feature>
<dbReference type="PIRSF" id="PIRSF016184">
    <property type="entry name" value="PhzC_PhzF"/>
    <property type="match status" value="1"/>
</dbReference>
<evidence type="ECO:0000256" key="1">
    <source>
        <dbReference type="ARBA" id="ARBA00008270"/>
    </source>
</evidence>
<protein>
    <submittedName>
        <fullName evidence="4">Phenazine biosynthesis protein PhzF family</fullName>
    </submittedName>
</protein>
<gene>
    <name evidence="4" type="ORF">SAMN05421781_1310</name>
</gene>
<dbReference type="NCBIfam" id="TIGR00654">
    <property type="entry name" value="PhzF_family"/>
    <property type="match status" value="1"/>
</dbReference>
<keyword evidence="2" id="KW-0413">Isomerase</keyword>
<comment type="similarity">
    <text evidence="1">Belongs to the PhzF family.</text>
</comment>
<dbReference type="PANTHER" id="PTHR13774">
    <property type="entry name" value="PHENAZINE BIOSYNTHESIS PROTEIN"/>
    <property type="match status" value="1"/>
</dbReference>
<keyword evidence="5" id="KW-1185">Reference proteome</keyword>
<dbReference type="STRING" id="1122204.SAMN05421781_1310"/>